<dbReference type="Proteomes" id="UP000078542">
    <property type="component" value="Unassembled WGS sequence"/>
</dbReference>
<evidence type="ECO:0000313" key="2">
    <source>
        <dbReference type="EMBL" id="KYN01413.1"/>
    </source>
</evidence>
<dbReference type="GO" id="GO:0046983">
    <property type="term" value="F:protein dimerization activity"/>
    <property type="evidence" value="ECO:0007669"/>
    <property type="project" value="InterPro"/>
</dbReference>
<evidence type="ECO:0000313" key="3">
    <source>
        <dbReference type="Proteomes" id="UP000078542"/>
    </source>
</evidence>
<dbReference type="SUPFAM" id="SSF53098">
    <property type="entry name" value="Ribonuclease H-like"/>
    <property type="match status" value="1"/>
</dbReference>
<dbReference type="PANTHER" id="PTHR37162:SF1">
    <property type="entry name" value="BED-TYPE DOMAIN-CONTAINING PROTEIN"/>
    <property type="match status" value="1"/>
</dbReference>
<organism evidence="2 3">
    <name type="scientific">Cyphomyrmex costatus</name>
    <dbReference type="NCBI Taxonomy" id="456900"/>
    <lineage>
        <taxon>Eukaryota</taxon>
        <taxon>Metazoa</taxon>
        <taxon>Ecdysozoa</taxon>
        <taxon>Arthropoda</taxon>
        <taxon>Hexapoda</taxon>
        <taxon>Insecta</taxon>
        <taxon>Pterygota</taxon>
        <taxon>Neoptera</taxon>
        <taxon>Endopterygota</taxon>
        <taxon>Hymenoptera</taxon>
        <taxon>Apocrita</taxon>
        <taxon>Aculeata</taxon>
        <taxon>Formicoidea</taxon>
        <taxon>Formicidae</taxon>
        <taxon>Myrmicinae</taxon>
        <taxon>Cyphomyrmex</taxon>
    </lineage>
</organism>
<protein>
    <recommendedName>
        <fullName evidence="1">HAT C-terminal dimerisation domain-containing protein</fullName>
    </recommendedName>
</protein>
<dbReference type="PANTHER" id="PTHR37162">
    <property type="entry name" value="HAT FAMILY DIMERISATION DOMAINCONTAINING PROTEIN-RELATED"/>
    <property type="match status" value="1"/>
</dbReference>
<gene>
    <name evidence="2" type="ORF">ALC62_07794</name>
</gene>
<dbReference type="EMBL" id="KQ977609">
    <property type="protein sequence ID" value="KYN01413.1"/>
    <property type="molecule type" value="Genomic_DNA"/>
</dbReference>
<name>A0A151IHH4_9HYME</name>
<keyword evidence="3" id="KW-1185">Reference proteome</keyword>
<accession>A0A151IHH4</accession>
<sequence length="541" mass="62167">ILPHIEKVKHAEIKLAAFFAEHNTAFYTADHLIPLLKSIFIDSKIAQDLSLARTKCTKIVKEVIAKYETEKLVDILKNCKFSILVDESTDIADTKLMCVLVRYVSPIDKKVKTQLLDFISLDATNFMIGPHNSFASHLKSEISGLVLLKCICHSSAIIASKACEKLSESCEKLIRNVVGYISGSAKRSAILREFQDFFEVEKNKLLKLSNTRWLVLHKCVVRILDNWDVLKSYFILAVAEDKLESAEIILIQLNDVTIKTYLLFLKYALHFFNSFNAFFQSRTVLIHKLFDSSQKLIRQFAENFIIPEALKDIATLNIDDDKNIQHLNDIYVGPECESLLAEQSSECAQEIKLKCLQFYKTAVKEMLKRLPYKDTFFEMLSFIDPKIALYIENRIKIKDLTDIVVRIGLTEQIDITKLAVEWRSLPSTFNDIEKQELNSLDIEEMWKKILECKDNNGDKMFSTLESLIKIVFSLPHSNAEAERIFSIVSDVKNKKRNRLSNDTVSAICIIRSSFQSQGNNCLNFEVEPRHLELHNSENLYK</sequence>
<dbReference type="AlphaFoldDB" id="A0A151IHH4"/>
<proteinExistence type="predicted"/>
<reference evidence="2 3" key="1">
    <citation type="submission" date="2016-03" db="EMBL/GenBank/DDBJ databases">
        <title>Cyphomyrmex costatus WGS genome.</title>
        <authorList>
            <person name="Nygaard S."/>
            <person name="Hu H."/>
            <person name="Boomsma J."/>
            <person name="Zhang G."/>
        </authorList>
    </citation>
    <scope>NUCLEOTIDE SEQUENCE [LARGE SCALE GENOMIC DNA]</scope>
    <source>
        <strain evidence="2">MS0001</strain>
        <tissue evidence="2">Whole body</tissue>
    </source>
</reference>
<dbReference type="InterPro" id="IPR008906">
    <property type="entry name" value="HATC_C_dom"/>
</dbReference>
<feature type="non-terminal residue" evidence="2">
    <location>
        <position position="1"/>
    </location>
</feature>
<dbReference type="Pfam" id="PF05699">
    <property type="entry name" value="Dimer_Tnp_hAT"/>
    <property type="match status" value="1"/>
</dbReference>
<feature type="domain" description="HAT C-terminal dimerisation" evidence="1">
    <location>
        <begin position="438"/>
        <end position="512"/>
    </location>
</feature>
<evidence type="ECO:0000259" key="1">
    <source>
        <dbReference type="Pfam" id="PF05699"/>
    </source>
</evidence>
<dbReference type="InterPro" id="IPR012337">
    <property type="entry name" value="RNaseH-like_sf"/>
</dbReference>